<feature type="binding site" evidence="8">
    <location>
        <position position="158"/>
    </location>
    <ligand>
        <name>ATP</name>
        <dbReference type="ChEBI" id="CHEBI:30616"/>
    </ligand>
</feature>
<dbReference type="Proteomes" id="UP000218418">
    <property type="component" value="Plasmid plasmid1"/>
</dbReference>
<comment type="catalytic activity">
    <reaction evidence="8">
        <text>L-histidyl-[protein] + UTP = N(tele)-(5'-uridylyl)-L-histidyl-[protein] + diphosphate</text>
        <dbReference type="Rhea" id="RHEA:83891"/>
        <dbReference type="Rhea" id="RHEA-COMP:9745"/>
        <dbReference type="Rhea" id="RHEA-COMP:20239"/>
        <dbReference type="ChEBI" id="CHEBI:29979"/>
        <dbReference type="ChEBI" id="CHEBI:33019"/>
        <dbReference type="ChEBI" id="CHEBI:46398"/>
        <dbReference type="ChEBI" id="CHEBI:233474"/>
    </reaction>
</comment>
<proteinExistence type="inferred from homology"/>
<dbReference type="HAMAP" id="MF_00692">
    <property type="entry name" value="SelO"/>
    <property type="match status" value="1"/>
</dbReference>
<comment type="similarity">
    <text evidence="1 8">Belongs to the SELO family.</text>
</comment>
<dbReference type="GO" id="GO:0005524">
    <property type="term" value="F:ATP binding"/>
    <property type="evidence" value="ECO:0007669"/>
    <property type="project" value="UniProtKB-UniRule"/>
</dbReference>
<accession>A0A1Z4M2S7</accession>
<feature type="binding site" evidence="8">
    <location>
        <position position="170"/>
    </location>
    <ligand>
        <name>ATP</name>
        <dbReference type="ChEBI" id="CHEBI:30616"/>
    </ligand>
</feature>
<evidence type="ECO:0000256" key="5">
    <source>
        <dbReference type="ARBA" id="ARBA00022741"/>
    </source>
</evidence>
<dbReference type="PANTHER" id="PTHR32057">
    <property type="entry name" value="PROTEIN ADENYLYLTRANSFERASE SELO, MITOCHONDRIAL"/>
    <property type="match status" value="1"/>
</dbReference>
<evidence type="ECO:0000256" key="8">
    <source>
        <dbReference type="HAMAP-Rule" id="MF_00692"/>
    </source>
</evidence>
<sequence>MSYPSKPSVEPCVTTFDEFVQLADYSLMDTLNADPDATVNGDNRRARQVFSGHFVPVTPTPLAEPEYVAHSSTFFKELGLSDKLVLDEKFRLVFSGDISAAREPMRQVGWATGYALSIYGTEYIQNCPFGTGNGYGDGRAISVFEGIINGQRWEMQLKGGGPTPYCRGADGRAVLRSSVREFLAQEYMQALGVPTSRSLTLYVSKSQTVTRAWYSQDSHDLDPDILVDNPVAISTRVAPSFLRVGQLELFARRARSNTHPRALEELRMIVLHLIEREYFFDINQNLSFTGQLVELAKLFRQRLISLVANWLRVGYCQGNFNSDNCAAGGFTLDYGPFGFCEIFDPWFQPWTGGGQKFSFFNQPIAAEANYHMFWKAVRPLLEENAEALKQFDQVRRSFAEAMEKQVQKMWAVKLGLTEFNPELFKKLMQLMTHDDVDYTIFFRELSNMPDDVSALKKSFYGKTSQQLDEQWQSWLKSWRDLLPDGNLAEVSKNMKQANPKYTWREWLIVPAYQQAMQGDYTLVKELQEVLSYPYDEQSQDVEDKYYRLRPSAFSDLGGVSHYSCSS</sequence>
<dbReference type="PANTHER" id="PTHR32057:SF14">
    <property type="entry name" value="PROTEIN ADENYLYLTRANSFERASE SELO, MITOCHONDRIAL"/>
    <property type="match status" value="1"/>
</dbReference>
<dbReference type="AlphaFoldDB" id="A0A1Z4M2S7"/>
<evidence type="ECO:0000256" key="1">
    <source>
        <dbReference type="ARBA" id="ARBA00009747"/>
    </source>
</evidence>
<dbReference type="GO" id="GO:0030145">
    <property type="term" value="F:manganese ion binding"/>
    <property type="evidence" value="ECO:0007669"/>
    <property type="project" value="UniProtKB-UniRule"/>
</dbReference>
<keyword evidence="10" id="KW-1185">Reference proteome</keyword>
<name>A0A1Z4M2S7_9CYAN</name>
<feature type="binding site" evidence="8">
    <location>
        <position position="138"/>
    </location>
    <ligand>
        <name>ATP</name>
        <dbReference type="ChEBI" id="CHEBI:30616"/>
    </ligand>
</feature>
<evidence type="ECO:0000256" key="4">
    <source>
        <dbReference type="ARBA" id="ARBA00022723"/>
    </source>
</evidence>
<comment type="catalytic activity">
    <reaction evidence="8">
        <text>L-seryl-[protein] + UTP = O-(5'-uridylyl)-L-seryl-[protein] + diphosphate</text>
        <dbReference type="Rhea" id="RHEA:64604"/>
        <dbReference type="Rhea" id="RHEA-COMP:9863"/>
        <dbReference type="Rhea" id="RHEA-COMP:16635"/>
        <dbReference type="ChEBI" id="CHEBI:29999"/>
        <dbReference type="ChEBI" id="CHEBI:33019"/>
        <dbReference type="ChEBI" id="CHEBI:46398"/>
        <dbReference type="ChEBI" id="CHEBI:156051"/>
    </reaction>
</comment>
<protein>
    <recommendedName>
        <fullName evidence="8">Protein nucleotidyltransferase YdiU</fullName>
        <ecNumber evidence="8">2.7.7.-</ecNumber>
    </recommendedName>
    <alternativeName>
        <fullName evidence="8">Protein adenylyltransferase YdiU</fullName>
        <ecNumber evidence="8">2.7.7.108</ecNumber>
    </alternativeName>
    <alternativeName>
        <fullName evidence="8">Protein uridylyltransferase YdiU</fullName>
        <ecNumber evidence="8">2.7.7.-</ecNumber>
    </alternativeName>
</protein>
<dbReference type="EC" id="2.7.7.-" evidence="8"/>
<comment type="catalytic activity">
    <reaction evidence="8">
        <text>L-seryl-[protein] + ATP = 3-O-(5'-adenylyl)-L-seryl-[protein] + diphosphate</text>
        <dbReference type="Rhea" id="RHEA:58120"/>
        <dbReference type="Rhea" id="RHEA-COMP:9863"/>
        <dbReference type="Rhea" id="RHEA-COMP:15073"/>
        <dbReference type="ChEBI" id="CHEBI:29999"/>
        <dbReference type="ChEBI" id="CHEBI:30616"/>
        <dbReference type="ChEBI" id="CHEBI:33019"/>
        <dbReference type="ChEBI" id="CHEBI:142516"/>
        <dbReference type="EC" id="2.7.7.108"/>
    </reaction>
</comment>
<comment type="catalytic activity">
    <reaction evidence="8">
        <text>L-tyrosyl-[protein] + ATP = O-(5'-adenylyl)-L-tyrosyl-[protein] + diphosphate</text>
        <dbReference type="Rhea" id="RHEA:54288"/>
        <dbReference type="Rhea" id="RHEA-COMP:10136"/>
        <dbReference type="Rhea" id="RHEA-COMP:13846"/>
        <dbReference type="ChEBI" id="CHEBI:30616"/>
        <dbReference type="ChEBI" id="CHEBI:33019"/>
        <dbReference type="ChEBI" id="CHEBI:46858"/>
        <dbReference type="ChEBI" id="CHEBI:83624"/>
        <dbReference type="EC" id="2.7.7.108"/>
    </reaction>
</comment>
<comment type="catalytic activity">
    <reaction evidence="8">
        <text>L-tyrosyl-[protein] + UTP = O-(5'-uridylyl)-L-tyrosyl-[protein] + diphosphate</text>
        <dbReference type="Rhea" id="RHEA:83887"/>
        <dbReference type="Rhea" id="RHEA-COMP:10136"/>
        <dbReference type="Rhea" id="RHEA-COMP:20238"/>
        <dbReference type="ChEBI" id="CHEBI:33019"/>
        <dbReference type="ChEBI" id="CHEBI:46398"/>
        <dbReference type="ChEBI" id="CHEBI:46858"/>
        <dbReference type="ChEBI" id="CHEBI:90602"/>
    </reaction>
</comment>
<dbReference type="InterPro" id="IPR003846">
    <property type="entry name" value="SelO"/>
</dbReference>
<keyword evidence="8" id="KW-0464">Manganese</keyword>
<dbReference type="EC" id="2.7.7.108" evidence="8"/>
<keyword evidence="7 8" id="KW-0460">Magnesium</keyword>
<dbReference type="OrthoDB" id="9773505at2"/>
<keyword evidence="6 8" id="KW-0067">ATP-binding</keyword>
<gene>
    <name evidence="8" type="primary">ydiU</name>
    <name evidence="8" type="synonym">selO</name>
    <name evidence="9" type="ORF">NIES267_72790</name>
</gene>
<evidence type="ECO:0000256" key="2">
    <source>
        <dbReference type="ARBA" id="ARBA00022679"/>
    </source>
</evidence>
<keyword evidence="4 8" id="KW-0479">Metal-binding</keyword>
<feature type="binding site" evidence="8">
    <location>
        <position position="243"/>
    </location>
    <ligand>
        <name>ATP</name>
        <dbReference type="ChEBI" id="CHEBI:30616"/>
    </ligand>
</feature>
<geneLocation type="plasmid" evidence="10">
    <name>Plasmid1 dna</name>
</geneLocation>
<evidence type="ECO:0000256" key="6">
    <source>
        <dbReference type="ARBA" id="ARBA00022840"/>
    </source>
</evidence>
<dbReference type="GO" id="GO:0070733">
    <property type="term" value="F:AMPylase activity"/>
    <property type="evidence" value="ECO:0007669"/>
    <property type="project" value="UniProtKB-EC"/>
</dbReference>
<keyword evidence="3 8" id="KW-0548">Nucleotidyltransferase</keyword>
<dbReference type="GO" id="GO:0000287">
    <property type="term" value="F:magnesium ion binding"/>
    <property type="evidence" value="ECO:0007669"/>
    <property type="project" value="UniProtKB-UniRule"/>
</dbReference>
<feature type="binding site" evidence="8">
    <location>
        <position position="136"/>
    </location>
    <ligand>
        <name>ATP</name>
        <dbReference type="ChEBI" id="CHEBI:30616"/>
    </ligand>
</feature>
<comment type="function">
    <text evidence="8">Nucleotidyltransferase involved in the post-translational modification of proteins. It can catalyze the addition of adenosine monophosphate (AMP) or uridine monophosphate (UMP) to a protein, resulting in modifications known as AMPylation and UMPylation.</text>
</comment>
<evidence type="ECO:0000256" key="3">
    <source>
        <dbReference type="ARBA" id="ARBA00022695"/>
    </source>
</evidence>
<feature type="binding site" evidence="8">
    <location>
        <position position="236"/>
    </location>
    <ligand>
        <name>ATP</name>
        <dbReference type="ChEBI" id="CHEBI:30616"/>
    </ligand>
</feature>
<feature type="binding site" evidence="8">
    <location>
        <position position="333"/>
    </location>
    <ligand>
        <name>Mg(2+)</name>
        <dbReference type="ChEBI" id="CHEBI:18420"/>
    </ligand>
</feature>
<dbReference type="Pfam" id="PF02696">
    <property type="entry name" value="SelO"/>
    <property type="match status" value="1"/>
</dbReference>
<feature type="binding site" evidence="8">
    <location>
        <position position="139"/>
    </location>
    <ligand>
        <name>ATP</name>
        <dbReference type="ChEBI" id="CHEBI:30616"/>
    </ligand>
</feature>
<evidence type="ECO:0000256" key="7">
    <source>
        <dbReference type="ARBA" id="ARBA00022842"/>
    </source>
</evidence>
<keyword evidence="2 8" id="KW-0808">Transferase</keyword>
<evidence type="ECO:0000313" key="9">
    <source>
        <dbReference type="EMBL" id="BAY87755.1"/>
    </source>
</evidence>
<feature type="binding site" evidence="8">
    <location>
        <position position="333"/>
    </location>
    <ligand>
        <name>ATP</name>
        <dbReference type="ChEBI" id="CHEBI:30616"/>
    </ligand>
</feature>
<keyword evidence="9" id="KW-0614">Plasmid</keyword>
<keyword evidence="5 8" id="KW-0547">Nucleotide-binding</keyword>
<reference evidence="9 10" key="1">
    <citation type="submission" date="2017-06" db="EMBL/GenBank/DDBJ databases">
        <title>Genome sequencing of cyanobaciteial culture collection at National Institute for Environmental Studies (NIES).</title>
        <authorList>
            <person name="Hirose Y."/>
            <person name="Shimura Y."/>
            <person name="Fujisawa T."/>
            <person name="Nakamura Y."/>
            <person name="Kawachi M."/>
        </authorList>
    </citation>
    <scope>NUCLEOTIDE SEQUENCE [LARGE SCALE GENOMIC DNA]</scope>
    <source>
        <strain evidence="9 10">NIES-267</strain>
        <plasmid evidence="10">Plasmid1 dna</plasmid>
    </source>
</reference>
<dbReference type="EMBL" id="AP018228">
    <property type="protein sequence ID" value="BAY87755.1"/>
    <property type="molecule type" value="Genomic_DNA"/>
</dbReference>
<feature type="binding site" evidence="8">
    <location>
        <position position="171"/>
    </location>
    <ligand>
        <name>ATP</name>
        <dbReference type="ChEBI" id="CHEBI:30616"/>
    </ligand>
</feature>
<comment type="catalytic activity">
    <reaction evidence="8">
        <text>L-threonyl-[protein] + ATP = 3-O-(5'-adenylyl)-L-threonyl-[protein] + diphosphate</text>
        <dbReference type="Rhea" id="RHEA:54292"/>
        <dbReference type="Rhea" id="RHEA-COMP:11060"/>
        <dbReference type="Rhea" id="RHEA-COMP:13847"/>
        <dbReference type="ChEBI" id="CHEBI:30013"/>
        <dbReference type="ChEBI" id="CHEBI:30616"/>
        <dbReference type="ChEBI" id="CHEBI:33019"/>
        <dbReference type="ChEBI" id="CHEBI:138113"/>
        <dbReference type="EC" id="2.7.7.108"/>
    </reaction>
</comment>
<organism evidence="9 10">
    <name type="scientific">Calothrix parasitica NIES-267</name>
    <dbReference type="NCBI Taxonomy" id="1973488"/>
    <lineage>
        <taxon>Bacteria</taxon>
        <taxon>Bacillati</taxon>
        <taxon>Cyanobacteriota</taxon>
        <taxon>Cyanophyceae</taxon>
        <taxon>Nostocales</taxon>
        <taxon>Calotrichaceae</taxon>
        <taxon>Calothrix</taxon>
    </lineage>
</organism>
<feature type="active site" description="Proton acceptor" evidence="8">
    <location>
        <position position="323"/>
    </location>
</feature>
<feature type="binding site" evidence="8">
    <location>
        <position position="324"/>
    </location>
    <ligand>
        <name>Mg(2+)</name>
        <dbReference type="ChEBI" id="CHEBI:18420"/>
    </ligand>
</feature>
<comment type="cofactor">
    <cofactor evidence="8">
        <name>Mg(2+)</name>
        <dbReference type="ChEBI" id="CHEBI:18420"/>
    </cofactor>
    <cofactor evidence="8">
        <name>Mn(2+)</name>
        <dbReference type="ChEBI" id="CHEBI:29035"/>
    </cofactor>
</comment>
<evidence type="ECO:0000313" key="10">
    <source>
        <dbReference type="Proteomes" id="UP000218418"/>
    </source>
</evidence>